<proteinExistence type="inferred from homology"/>
<sequence>MEVSNTGKALAGTAADYDLTRELKSLDCMKSDFDKTHFEIPIIDLEGVDKDTTRRKKIVEQVQDASETWGFFQVINHGIPINVLDELIDGVRRFNKQDTEVKKEFYTNDRNRMRKALHNNKFDLSELPSAKWRNTLCCNMAPIPPNPEELPMACRYVCPELELTTGRHSDNQFLTVLVQDHIGGLQVLHQNEWVDVPPVPGAIVVNIGDLLQVVKFASWRFKVGLMGAQNIGSMSSYPRIMNKCRSSYRMKKDLYLETLVSKYVAKMEID</sequence>
<evidence type="ECO:0000256" key="2">
    <source>
        <dbReference type="ARBA" id="ARBA00022723"/>
    </source>
</evidence>
<dbReference type="AlphaFoldDB" id="A0A834YR98"/>
<keyword evidence="2 5" id="KW-0479">Metal-binding</keyword>
<name>A0A834YR98_TETSI</name>
<evidence type="ECO:0000313" key="7">
    <source>
        <dbReference type="EMBL" id="KAF8392230.1"/>
    </source>
</evidence>
<dbReference type="Gene3D" id="2.60.120.330">
    <property type="entry name" value="B-lactam Antibiotic, Isopenicillin N Synthase, Chain"/>
    <property type="match status" value="2"/>
</dbReference>
<keyword evidence="3 5" id="KW-0560">Oxidoreductase</keyword>
<dbReference type="PANTHER" id="PTHR10209">
    <property type="entry name" value="OXIDOREDUCTASE, 2OG-FE II OXYGENASE FAMILY PROTEIN"/>
    <property type="match status" value="1"/>
</dbReference>
<dbReference type="Pfam" id="PF14226">
    <property type="entry name" value="DIOX_N"/>
    <property type="match status" value="1"/>
</dbReference>
<accession>A0A834YR98</accession>
<keyword evidence="8" id="KW-1185">Reference proteome</keyword>
<organism evidence="7 8">
    <name type="scientific">Tetracentron sinense</name>
    <name type="common">Spur-leaf</name>
    <dbReference type="NCBI Taxonomy" id="13715"/>
    <lineage>
        <taxon>Eukaryota</taxon>
        <taxon>Viridiplantae</taxon>
        <taxon>Streptophyta</taxon>
        <taxon>Embryophyta</taxon>
        <taxon>Tracheophyta</taxon>
        <taxon>Spermatophyta</taxon>
        <taxon>Magnoliopsida</taxon>
        <taxon>Trochodendrales</taxon>
        <taxon>Trochodendraceae</taxon>
        <taxon>Tetracentron</taxon>
    </lineage>
</organism>
<reference evidence="7 8" key="1">
    <citation type="submission" date="2020-04" db="EMBL/GenBank/DDBJ databases">
        <title>Plant Genome Project.</title>
        <authorList>
            <person name="Zhang R.-G."/>
        </authorList>
    </citation>
    <scope>NUCLEOTIDE SEQUENCE [LARGE SCALE GENOMIC DNA]</scope>
    <source>
        <strain evidence="7">YNK0</strain>
        <tissue evidence="7">Leaf</tissue>
    </source>
</reference>
<evidence type="ECO:0000256" key="1">
    <source>
        <dbReference type="ARBA" id="ARBA00008056"/>
    </source>
</evidence>
<dbReference type="GO" id="GO:0046872">
    <property type="term" value="F:metal ion binding"/>
    <property type="evidence" value="ECO:0007669"/>
    <property type="project" value="UniProtKB-KW"/>
</dbReference>
<dbReference type="PANTHER" id="PTHR10209:SF884">
    <property type="entry name" value="1-AMINOCYCLOPROPANE-1-CARBOXYLATE OXIDASE HOMOLOG 1-LIKE"/>
    <property type="match status" value="1"/>
</dbReference>
<dbReference type="GO" id="GO:0051213">
    <property type="term" value="F:dioxygenase activity"/>
    <property type="evidence" value="ECO:0007669"/>
    <property type="project" value="UniProtKB-ARBA"/>
</dbReference>
<dbReference type="InterPro" id="IPR044861">
    <property type="entry name" value="IPNS-like_FE2OG_OXY"/>
</dbReference>
<dbReference type="SUPFAM" id="SSF51197">
    <property type="entry name" value="Clavaminate synthase-like"/>
    <property type="match status" value="1"/>
</dbReference>
<feature type="domain" description="Fe2OG dioxygenase" evidence="6">
    <location>
        <begin position="147"/>
        <end position="252"/>
    </location>
</feature>
<gene>
    <name evidence="7" type="ORF">HHK36_022572</name>
</gene>
<evidence type="ECO:0000313" key="8">
    <source>
        <dbReference type="Proteomes" id="UP000655225"/>
    </source>
</evidence>
<dbReference type="OMA" id="SAKWRNT"/>
<dbReference type="Pfam" id="PF03171">
    <property type="entry name" value="2OG-FeII_Oxy"/>
    <property type="match status" value="1"/>
</dbReference>
<dbReference type="PROSITE" id="PS51471">
    <property type="entry name" value="FE2OG_OXY"/>
    <property type="match status" value="1"/>
</dbReference>
<evidence type="ECO:0000256" key="3">
    <source>
        <dbReference type="ARBA" id="ARBA00023002"/>
    </source>
</evidence>
<keyword evidence="4 5" id="KW-0408">Iron</keyword>
<dbReference type="InterPro" id="IPR005123">
    <property type="entry name" value="Oxoglu/Fe-dep_dioxygenase_dom"/>
</dbReference>
<dbReference type="InterPro" id="IPR027443">
    <property type="entry name" value="IPNS-like_sf"/>
</dbReference>
<dbReference type="OrthoDB" id="288590at2759"/>
<evidence type="ECO:0000256" key="5">
    <source>
        <dbReference type="RuleBase" id="RU003682"/>
    </source>
</evidence>
<comment type="similarity">
    <text evidence="1 5">Belongs to the iron/ascorbate-dependent oxidoreductase family.</text>
</comment>
<comment type="caution">
    <text evidence="7">The sequence shown here is derived from an EMBL/GenBank/DDBJ whole genome shotgun (WGS) entry which is preliminary data.</text>
</comment>
<evidence type="ECO:0000259" key="6">
    <source>
        <dbReference type="PROSITE" id="PS51471"/>
    </source>
</evidence>
<dbReference type="InterPro" id="IPR026992">
    <property type="entry name" value="DIOX_N"/>
</dbReference>
<evidence type="ECO:0000256" key="4">
    <source>
        <dbReference type="ARBA" id="ARBA00023004"/>
    </source>
</evidence>
<dbReference type="EMBL" id="JABCRI010000016">
    <property type="protein sequence ID" value="KAF8392230.1"/>
    <property type="molecule type" value="Genomic_DNA"/>
</dbReference>
<dbReference type="Proteomes" id="UP000655225">
    <property type="component" value="Unassembled WGS sequence"/>
</dbReference>
<protein>
    <recommendedName>
        <fullName evidence="6">Fe2OG dioxygenase domain-containing protein</fullName>
    </recommendedName>
</protein>